<dbReference type="RefSeq" id="WP_121443776.1">
    <property type="nucleotide sequence ID" value="NZ_RBIJ01000001.1"/>
</dbReference>
<evidence type="ECO:0000313" key="3">
    <source>
        <dbReference type="Proteomes" id="UP000267019"/>
    </source>
</evidence>
<dbReference type="InterPro" id="IPR036188">
    <property type="entry name" value="FAD/NAD-bd_sf"/>
</dbReference>
<dbReference type="PANTHER" id="PTHR43755">
    <property type="match status" value="1"/>
</dbReference>
<dbReference type="Pfam" id="PF07992">
    <property type="entry name" value="Pyr_redox_2"/>
    <property type="match status" value="1"/>
</dbReference>
<accession>A0A660L7T2</accession>
<protein>
    <submittedName>
        <fullName evidence="2">Sulfide:quinone oxidoreductase</fullName>
    </submittedName>
</protein>
<sequence length="474" mass="52661">MARIVILGSGFAGQTAAFYLRKYIGKRNHEVVMVTPAEYFTYQPSLVWVGVDRMKVHQATFPLEPVYRKFNITYKRAYAREIHPETQKVVIEYVGGGREEISYDYLVNATGPHLAFEETPGMGPEHGTTYSICTASHAEETRKAYLQIVERLKQGDRVKIVIGVGHPTATCQGAAVEYITNVHADLVRRGLRHNAEITWLSNEPELGDLGVGGLVFRRGDKIVTSRDVSEALYGEFGIKTQIQTAVTRVEPGKIYWENARGEQGVLPYDFAMLIPPFKGARIAYVGRDGSDLTKELTNPAGFLKVDGRYGKKWEELTEDDWPKLYQNPIFPNIFAAGIAFAPPGAVSKPLYTPSGRLIQPTVPRTGMTASLIGMAVAKNLVDLLHGRPASHEEPMTEMPGSCVASLDASIFRGEASTIIMYPVVPNYKLYPEFGRDPDITRMELGLAGAWIKRILHTTFIYKMKGLPGWSYIPG</sequence>
<dbReference type="InterPro" id="IPR052541">
    <property type="entry name" value="SQRD"/>
</dbReference>
<keyword evidence="3" id="KW-1185">Reference proteome</keyword>
<comment type="caution">
    <text evidence="2">The sequence shown here is derived from an EMBL/GenBank/DDBJ whole genome shotgun (WGS) entry which is preliminary data.</text>
</comment>
<dbReference type="AlphaFoldDB" id="A0A660L7T2"/>
<evidence type="ECO:0000259" key="1">
    <source>
        <dbReference type="Pfam" id="PF07992"/>
    </source>
</evidence>
<dbReference type="Gene3D" id="3.50.50.100">
    <property type="match status" value="1"/>
</dbReference>
<dbReference type="OrthoDB" id="9781621at2"/>
<dbReference type="EMBL" id="RBIJ01000001">
    <property type="protein sequence ID" value="RKQ88892.1"/>
    <property type="molecule type" value="Genomic_DNA"/>
</dbReference>
<evidence type="ECO:0000313" key="2">
    <source>
        <dbReference type="EMBL" id="RKQ88892.1"/>
    </source>
</evidence>
<organism evidence="2 3">
    <name type="scientific">Brockia lithotrophica</name>
    <dbReference type="NCBI Taxonomy" id="933949"/>
    <lineage>
        <taxon>Bacteria</taxon>
        <taxon>Bacillati</taxon>
        <taxon>Bacillota</taxon>
        <taxon>Bacilli</taxon>
        <taxon>Bacillales</taxon>
        <taxon>Bacillales Family X. Incertae Sedis</taxon>
        <taxon>Brockia</taxon>
    </lineage>
</organism>
<name>A0A660L7T2_9BACL</name>
<dbReference type="InterPro" id="IPR023753">
    <property type="entry name" value="FAD/NAD-binding_dom"/>
</dbReference>
<dbReference type="SUPFAM" id="SSF51905">
    <property type="entry name" value="FAD/NAD(P)-binding domain"/>
    <property type="match status" value="1"/>
</dbReference>
<gene>
    <name evidence="2" type="ORF">C7438_0544</name>
</gene>
<feature type="domain" description="FAD/NAD(P)-binding" evidence="1">
    <location>
        <begin position="3"/>
        <end position="156"/>
    </location>
</feature>
<proteinExistence type="predicted"/>
<dbReference type="PANTHER" id="PTHR43755:SF1">
    <property type="entry name" value="FAD-DEPENDENT PYRIDINE NUCLEOTIDE-DISULPHIDE OXIDOREDUCTASE"/>
    <property type="match status" value="1"/>
</dbReference>
<dbReference type="Proteomes" id="UP000267019">
    <property type="component" value="Unassembled WGS sequence"/>
</dbReference>
<dbReference type="GO" id="GO:0016491">
    <property type="term" value="F:oxidoreductase activity"/>
    <property type="evidence" value="ECO:0007669"/>
    <property type="project" value="InterPro"/>
</dbReference>
<reference evidence="2 3" key="1">
    <citation type="submission" date="2018-10" db="EMBL/GenBank/DDBJ databases">
        <title>Genomic Encyclopedia of Type Strains, Phase IV (KMG-IV): sequencing the most valuable type-strain genomes for metagenomic binning, comparative biology and taxonomic classification.</title>
        <authorList>
            <person name="Goeker M."/>
        </authorList>
    </citation>
    <scope>NUCLEOTIDE SEQUENCE [LARGE SCALE GENOMIC DNA]</scope>
    <source>
        <strain evidence="2 3">DSM 22653</strain>
    </source>
</reference>